<feature type="region of interest" description="Disordered" evidence="1">
    <location>
        <begin position="167"/>
        <end position="210"/>
    </location>
</feature>
<feature type="compositionally biased region" description="Polar residues" evidence="1">
    <location>
        <begin position="200"/>
        <end position="210"/>
    </location>
</feature>
<dbReference type="EMBL" id="RSCD01000003">
    <property type="protein sequence ID" value="RSH93898.1"/>
    <property type="molecule type" value="Genomic_DNA"/>
</dbReference>
<dbReference type="SUPFAM" id="SSF54236">
    <property type="entry name" value="Ubiquitin-like"/>
    <property type="match status" value="1"/>
</dbReference>
<keyword evidence="2" id="KW-1133">Transmembrane helix</keyword>
<dbReference type="InterPro" id="IPR000626">
    <property type="entry name" value="Ubiquitin-like_dom"/>
</dbReference>
<reference evidence="4 5" key="1">
    <citation type="submission" date="2018-11" db="EMBL/GenBank/DDBJ databases">
        <title>Genome sequence of Saitozyma podzolica DSM 27192.</title>
        <authorList>
            <person name="Aliyu H."/>
            <person name="Gorte O."/>
            <person name="Ochsenreither K."/>
        </authorList>
    </citation>
    <scope>NUCLEOTIDE SEQUENCE [LARGE SCALE GENOMIC DNA]</scope>
    <source>
        <strain evidence="4 5">DSM 27192</strain>
    </source>
</reference>
<keyword evidence="2" id="KW-0812">Transmembrane</keyword>
<feature type="region of interest" description="Disordered" evidence="1">
    <location>
        <begin position="649"/>
        <end position="668"/>
    </location>
</feature>
<feature type="transmembrane region" description="Helical" evidence="2">
    <location>
        <begin position="586"/>
        <end position="605"/>
    </location>
</feature>
<gene>
    <name evidence="4" type="ORF">EHS25_006550</name>
</gene>
<evidence type="ECO:0000313" key="5">
    <source>
        <dbReference type="Proteomes" id="UP000279259"/>
    </source>
</evidence>
<feature type="compositionally biased region" description="Basic and acidic residues" evidence="1">
    <location>
        <begin position="1"/>
        <end position="16"/>
    </location>
</feature>
<dbReference type="OrthoDB" id="21589at2759"/>
<feature type="region of interest" description="Disordered" evidence="1">
    <location>
        <begin position="1"/>
        <end position="90"/>
    </location>
</feature>
<organism evidence="4 5">
    <name type="scientific">Saitozyma podzolica</name>
    <dbReference type="NCBI Taxonomy" id="1890683"/>
    <lineage>
        <taxon>Eukaryota</taxon>
        <taxon>Fungi</taxon>
        <taxon>Dikarya</taxon>
        <taxon>Basidiomycota</taxon>
        <taxon>Agaricomycotina</taxon>
        <taxon>Tremellomycetes</taxon>
        <taxon>Tremellales</taxon>
        <taxon>Trimorphomycetaceae</taxon>
        <taxon>Saitozyma</taxon>
    </lineage>
</organism>
<proteinExistence type="predicted"/>
<sequence>MQSEDIAHARAHHSDDTAIPPSSPLSTGFHRHHPHPTPTAEAADPLSGLRRRGVPGPSRDDPAHVSGQGVGAGVGAVRIDVRNPWSDGEGRRKEGWVVQRDKTVGELKEELARGEYEGQWEREGMRIVWQGRIVRDEEALGDIVGNAGEPQHIHVFHLVARRIPPNRSRAPSPYRSLSSTAIPPPQIIAPDTEVSGAPGPSTSSTLLAQSSDPELSPTALALLDTTHYLLFTARHHLAHLLALPPLRWEDMVPRPVVSQATAKEAVSSVVRTFAQEQESALEGWEGAFEGDDPEELAAVWDKPGGRTGVEADIKRLWESRIGRQWSSGDEGESVAVEVDDVVYQLHLPPLGLMSATQLLHLALYLRITSLLPHLSLLLEFASQPPPPAPTPTLRPTPTINPVPPPTVWSRVRSVRVPVPVLTHMFFSGLKILAMLWMLTQHMEWDDFRLWILGGAAGGWWLGDGMHRLHRERQVRGGAAAQPGIPRPDGQGGVNDGIPPNVAADAPIHAAAAAGAAGGPGRPRIQRHRNPWTLLSLLHMDVDARQLHLPLSSTHSALDASDAQRTATDPARAEAIRRRAGRQPARLLTQLLLPVALWVITLVPEFEAIRARAIRRRERAMRVLVGELTANSPETAVGEVGADVDPAERLEAGEGEGGGEGAEPSQVPRHVFPQGLGVAAGKYYVRVMQRGEGIDWEEEREAQRALGVGDEDADEGDGMRLRML</sequence>
<evidence type="ECO:0000259" key="3">
    <source>
        <dbReference type="PROSITE" id="PS50053"/>
    </source>
</evidence>
<keyword evidence="2" id="KW-0472">Membrane</keyword>
<evidence type="ECO:0000256" key="2">
    <source>
        <dbReference type="SAM" id="Phobius"/>
    </source>
</evidence>
<keyword evidence="5" id="KW-1185">Reference proteome</keyword>
<accession>A0A427YRZ3</accession>
<feature type="domain" description="Ubiquitin-like" evidence="3">
    <location>
        <begin position="77"/>
        <end position="142"/>
    </location>
</feature>
<feature type="region of interest" description="Disordered" evidence="1">
    <location>
        <begin position="697"/>
        <end position="723"/>
    </location>
</feature>
<evidence type="ECO:0000256" key="1">
    <source>
        <dbReference type="SAM" id="MobiDB-lite"/>
    </source>
</evidence>
<dbReference type="STRING" id="1890683.A0A427YRZ3"/>
<comment type="caution">
    <text evidence="4">The sequence shown here is derived from an EMBL/GenBank/DDBJ whole genome shotgun (WGS) entry which is preliminary data.</text>
</comment>
<dbReference type="Gene3D" id="3.10.20.90">
    <property type="entry name" value="Phosphatidylinositol 3-kinase Catalytic Subunit, Chain A, domain 1"/>
    <property type="match status" value="1"/>
</dbReference>
<evidence type="ECO:0000313" key="4">
    <source>
        <dbReference type="EMBL" id="RSH93898.1"/>
    </source>
</evidence>
<name>A0A427YRZ3_9TREE</name>
<dbReference type="PROSITE" id="PS50053">
    <property type="entry name" value="UBIQUITIN_2"/>
    <property type="match status" value="1"/>
</dbReference>
<dbReference type="Proteomes" id="UP000279259">
    <property type="component" value="Unassembled WGS sequence"/>
</dbReference>
<protein>
    <recommendedName>
        <fullName evidence="3">Ubiquitin-like domain-containing protein</fullName>
    </recommendedName>
</protein>
<dbReference type="InterPro" id="IPR029071">
    <property type="entry name" value="Ubiquitin-like_domsf"/>
</dbReference>
<dbReference type="AlphaFoldDB" id="A0A427YRZ3"/>